<feature type="transmembrane region" description="Helical" evidence="10">
    <location>
        <begin position="403"/>
        <end position="419"/>
    </location>
</feature>
<keyword evidence="9" id="KW-0902">Two-component regulatory system</keyword>
<dbReference type="SUPFAM" id="SSF55874">
    <property type="entry name" value="ATPase domain of HSP90 chaperone/DNA topoisomerase II/histidine kinase"/>
    <property type="match status" value="1"/>
</dbReference>
<protein>
    <recommendedName>
        <fullName evidence="3">histidine kinase</fullName>
        <ecNumber evidence="3">2.7.13.3</ecNumber>
    </recommendedName>
</protein>
<dbReference type="SMART" id="SM00388">
    <property type="entry name" value="HisKA"/>
    <property type="match status" value="1"/>
</dbReference>
<dbReference type="Proteomes" id="UP000031980">
    <property type="component" value="Unassembled WGS sequence"/>
</dbReference>
<feature type="transmembrane region" description="Helical" evidence="10">
    <location>
        <begin position="215"/>
        <end position="239"/>
    </location>
</feature>
<gene>
    <name evidence="13" type="ORF">BA92_00325</name>
</gene>
<dbReference type="SMART" id="SM00387">
    <property type="entry name" value="HATPase_c"/>
    <property type="match status" value="1"/>
</dbReference>
<dbReference type="InterPro" id="IPR036890">
    <property type="entry name" value="HATPase_C_sf"/>
</dbReference>
<evidence type="ECO:0000313" key="13">
    <source>
        <dbReference type="EMBL" id="KIO47497.1"/>
    </source>
</evidence>
<evidence type="ECO:0000259" key="12">
    <source>
        <dbReference type="PROSITE" id="PS50885"/>
    </source>
</evidence>
<comment type="subcellular location">
    <subcellularLocation>
        <location evidence="2">Membrane</location>
    </subcellularLocation>
</comment>
<feature type="transmembrane region" description="Helical" evidence="10">
    <location>
        <begin position="730"/>
        <end position="748"/>
    </location>
</feature>
<comment type="catalytic activity">
    <reaction evidence="1">
        <text>ATP + protein L-histidine = ADP + protein N-phospho-L-histidine.</text>
        <dbReference type="EC" id="2.7.13.3"/>
    </reaction>
</comment>
<evidence type="ECO:0000256" key="2">
    <source>
        <dbReference type="ARBA" id="ARBA00004370"/>
    </source>
</evidence>
<dbReference type="InterPro" id="IPR003594">
    <property type="entry name" value="HATPase_dom"/>
</dbReference>
<feature type="transmembrane region" description="Helical" evidence="10">
    <location>
        <begin position="342"/>
        <end position="363"/>
    </location>
</feature>
<reference evidence="13 14" key="1">
    <citation type="submission" date="2014-07" db="EMBL/GenBank/DDBJ databases">
        <title>Porphyromonadaceae bacterium OUH 308042 = ATCC BAA-2681 = DSM 28342 draft genome.</title>
        <authorList>
            <person name="Sydenham T.V."/>
            <person name="Hasman H."/>
            <person name="Justensen U.S."/>
        </authorList>
    </citation>
    <scope>NUCLEOTIDE SEQUENCE [LARGE SCALE GENOMIC DNA]</scope>
    <source>
        <strain evidence="13 14">OUH 308042</strain>
    </source>
</reference>
<dbReference type="CDD" id="cd00082">
    <property type="entry name" value="HisKA"/>
    <property type="match status" value="1"/>
</dbReference>
<dbReference type="SUPFAM" id="SSF158472">
    <property type="entry name" value="HAMP domain-like"/>
    <property type="match status" value="1"/>
</dbReference>
<name>A0A0C3NMM4_9PORP</name>
<sequence>MFVCLFAALSWEYIIRTQTEEEQLAIFEKRLHREERHVDEQLRKIVISKDISNIEWKDENVILVAFERGELRYWSSEQVGETDLYNKLKEAGNLVKINNIYYDIRRHSVGDIDFFALIFLKDDYPYTNNYIKNNFNSVFGVNVEDAESVILHIPQVQNEPTVYNREGERLFQVERHVAYENFLPNYFVLILYLVFLYLLFYAYEVVLDRVRFFRVQLIAVFSFFVCLVVLRVLMVQYQIPYTLYHFAIFQADNSEWNLVLPVGDLFLTMFCLTHFLYITLNKLRIKYQEPRLIRYRYLFLLGFVFSAFLYTNFLHFSINSLIENTQVSLNIARFLNIDFSSVVAFITLILGGMGLFVLINGSVRYFYNIFSLREVTIGVVCVLAFCAALCYFFDFSLTPLECLFTLSLYILFILNVYLVKPDAQKSIFMIALVVVSVYVIFLSKSSEVHREITIRARCATEIIGERDSQFEKKLMEIDQVIKNSRELDSLVGLRDEEGITRKILNELTDLSGFYFDCRVFLCTDKDSLLVEPGFTLEDCSSYFRTLIDSTGVRIQNTSFYNIDDFDGVISYVGLFDFNTPAGPDKLYLRFDSKDEGEAIGYSQVLSKEASEDRKVVYPYSYAKYKDGILLTSHGEFNYYKRLEQFGETDFEHVEILTKDHYSHMIIPVGKSGVFVISLGDDVFALYYLNVLYAIFVCVLFSSYGLFFRFEEQEWINFRRETLKRRIKNNIISLISALFIIMTVMSIVVNTDSVERKQSMKVVQISKYISKELEKYDCIDVQVCPQIQDILYKIASMLWVDINIYDQTGTLVATSQPVIFEKGFRGTLLNPIAYRKLVKEKATSFVQEEKIGELDYMAAYVPMMLENGEAYVLNIPYFTKSDELNVDIMLFVIIAINIAMIVMVLAFIFSGIVAERVTKPLQMVNEKLRLMRVGGKNEKIVYNQRDEVGMLVREYNGMVDKLEDSVKKLAKSERETAWREMARQIAHEIKNPLTPMKLNIQFLQRTLQGGNVEEVRQRFKDISSILVEQIDHMASIASAFSDFAKMPVANSEWFNLSELVQGCTTLFENNVDRMICDIEPDILVYGDKDQVNRVIVNLLKNATQSIPEGREGLITVTLTHEEQGGVLAVRDNGAGIPEGIRNHISEPNFTTKSGGMGLGLAMSYKIIESMGGTITFESEEGVGTVFRVSLKSEKI</sequence>
<dbReference type="SUPFAM" id="SSF47384">
    <property type="entry name" value="Homodimeric domain of signal transducing histidine kinase"/>
    <property type="match status" value="1"/>
</dbReference>
<evidence type="ECO:0000313" key="14">
    <source>
        <dbReference type="Proteomes" id="UP000031980"/>
    </source>
</evidence>
<feature type="transmembrane region" description="Helical" evidence="10">
    <location>
        <begin position="887"/>
        <end position="912"/>
    </location>
</feature>
<organism evidence="13 14">
    <name type="scientific">Sanguibacteroides justesenii</name>
    <dbReference type="NCBI Taxonomy" id="1547597"/>
    <lineage>
        <taxon>Bacteria</taxon>
        <taxon>Pseudomonadati</taxon>
        <taxon>Bacteroidota</taxon>
        <taxon>Bacteroidia</taxon>
        <taxon>Bacteroidales</taxon>
        <taxon>Porphyromonadaceae</taxon>
        <taxon>Sanguibacteroides</taxon>
    </lineage>
</organism>
<dbReference type="AlphaFoldDB" id="A0A0C3NMM4"/>
<dbReference type="InterPro" id="IPR003660">
    <property type="entry name" value="HAMP_dom"/>
</dbReference>
<feature type="domain" description="Histidine kinase" evidence="11">
    <location>
        <begin position="983"/>
        <end position="1193"/>
    </location>
</feature>
<dbReference type="Gene3D" id="3.30.565.10">
    <property type="entry name" value="Histidine kinase-like ATPase, C-terminal domain"/>
    <property type="match status" value="1"/>
</dbReference>
<dbReference type="InterPro" id="IPR003661">
    <property type="entry name" value="HisK_dim/P_dom"/>
</dbReference>
<evidence type="ECO:0000256" key="1">
    <source>
        <dbReference type="ARBA" id="ARBA00000085"/>
    </source>
</evidence>
<feature type="transmembrane region" description="Helical" evidence="10">
    <location>
        <begin position="426"/>
        <end position="443"/>
    </location>
</feature>
<feature type="transmembrane region" description="Helical" evidence="10">
    <location>
        <begin position="183"/>
        <end position="203"/>
    </location>
</feature>
<dbReference type="InterPro" id="IPR004358">
    <property type="entry name" value="Sig_transdc_His_kin-like_C"/>
</dbReference>
<keyword evidence="8" id="KW-0067">ATP-binding</keyword>
<feature type="transmembrane region" description="Helical" evidence="10">
    <location>
        <begin position="684"/>
        <end position="709"/>
    </location>
</feature>
<dbReference type="CDD" id="cd06225">
    <property type="entry name" value="HAMP"/>
    <property type="match status" value="1"/>
</dbReference>
<evidence type="ECO:0000256" key="5">
    <source>
        <dbReference type="ARBA" id="ARBA00022679"/>
    </source>
</evidence>
<keyword evidence="6" id="KW-0547">Nucleotide-binding</keyword>
<feature type="transmembrane region" description="Helical" evidence="10">
    <location>
        <begin position="259"/>
        <end position="278"/>
    </location>
</feature>
<dbReference type="PROSITE" id="PS50109">
    <property type="entry name" value="HIS_KIN"/>
    <property type="match status" value="1"/>
</dbReference>
<dbReference type="GO" id="GO:0005524">
    <property type="term" value="F:ATP binding"/>
    <property type="evidence" value="ECO:0007669"/>
    <property type="project" value="UniProtKB-KW"/>
</dbReference>
<dbReference type="PANTHER" id="PTHR43065:SF10">
    <property type="entry name" value="PEROXIDE STRESS-ACTIVATED HISTIDINE KINASE MAK3"/>
    <property type="match status" value="1"/>
</dbReference>
<evidence type="ECO:0000256" key="10">
    <source>
        <dbReference type="SAM" id="Phobius"/>
    </source>
</evidence>
<evidence type="ECO:0000256" key="4">
    <source>
        <dbReference type="ARBA" id="ARBA00022553"/>
    </source>
</evidence>
<keyword evidence="7" id="KW-0418">Kinase</keyword>
<dbReference type="SMART" id="SM00304">
    <property type="entry name" value="HAMP"/>
    <property type="match status" value="1"/>
</dbReference>
<evidence type="ECO:0000256" key="6">
    <source>
        <dbReference type="ARBA" id="ARBA00022741"/>
    </source>
</evidence>
<evidence type="ECO:0000259" key="11">
    <source>
        <dbReference type="PROSITE" id="PS50109"/>
    </source>
</evidence>
<dbReference type="PRINTS" id="PR00344">
    <property type="entry name" value="BCTRLSENSOR"/>
</dbReference>
<keyword evidence="10" id="KW-0812">Transmembrane</keyword>
<dbReference type="InterPro" id="IPR005467">
    <property type="entry name" value="His_kinase_dom"/>
</dbReference>
<dbReference type="InterPro" id="IPR036097">
    <property type="entry name" value="HisK_dim/P_sf"/>
</dbReference>
<dbReference type="Pfam" id="PF02518">
    <property type="entry name" value="HATPase_c"/>
    <property type="match status" value="1"/>
</dbReference>
<keyword evidence="10" id="KW-1133">Transmembrane helix</keyword>
<dbReference type="PROSITE" id="PS50885">
    <property type="entry name" value="HAMP"/>
    <property type="match status" value="1"/>
</dbReference>
<keyword evidence="14" id="KW-1185">Reference proteome</keyword>
<keyword evidence="10" id="KW-0472">Membrane</keyword>
<proteinExistence type="predicted"/>
<keyword evidence="5" id="KW-0808">Transferase</keyword>
<accession>A0A0C3NMM4</accession>
<dbReference type="GO" id="GO:0016020">
    <property type="term" value="C:membrane"/>
    <property type="evidence" value="ECO:0007669"/>
    <property type="project" value="UniProtKB-SubCell"/>
</dbReference>
<dbReference type="CDD" id="cd00075">
    <property type="entry name" value="HATPase"/>
    <property type="match status" value="1"/>
</dbReference>
<evidence type="ECO:0000256" key="8">
    <source>
        <dbReference type="ARBA" id="ARBA00022840"/>
    </source>
</evidence>
<dbReference type="PANTHER" id="PTHR43065">
    <property type="entry name" value="SENSOR HISTIDINE KINASE"/>
    <property type="match status" value="1"/>
</dbReference>
<dbReference type="Pfam" id="PF00512">
    <property type="entry name" value="HisKA"/>
    <property type="match status" value="1"/>
</dbReference>
<dbReference type="Gene3D" id="6.10.340.10">
    <property type="match status" value="1"/>
</dbReference>
<evidence type="ECO:0000256" key="7">
    <source>
        <dbReference type="ARBA" id="ARBA00022777"/>
    </source>
</evidence>
<evidence type="ECO:0000256" key="3">
    <source>
        <dbReference type="ARBA" id="ARBA00012438"/>
    </source>
</evidence>
<evidence type="ECO:0000256" key="9">
    <source>
        <dbReference type="ARBA" id="ARBA00023012"/>
    </source>
</evidence>
<feature type="transmembrane region" description="Helical" evidence="10">
    <location>
        <begin position="375"/>
        <end position="397"/>
    </location>
</feature>
<keyword evidence="4" id="KW-0597">Phosphoprotein</keyword>
<feature type="transmembrane region" description="Helical" evidence="10">
    <location>
        <begin position="298"/>
        <end position="322"/>
    </location>
</feature>
<dbReference type="Gene3D" id="1.10.287.130">
    <property type="match status" value="1"/>
</dbReference>
<dbReference type="EMBL" id="JPIU01000014">
    <property type="protein sequence ID" value="KIO47497.1"/>
    <property type="molecule type" value="Genomic_DNA"/>
</dbReference>
<dbReference type="EC" id="2.7.13.3" evidence="3"/>
<dbReference type="GO" id="GO:0000155">
    <property type="term" value="F:phosphorelay sensor kinase activity"/>
    <property type="evidence" value="ECO:0007669"/>
    <property type="project" value="InterPro"/>
</dbReference>
<feature type="domain" description="HAMP" evidence="12">
    <location>
        <begin position="914"/>
        <end position="966"/>
    </location>
</feature>
<comment type="caution">
    <text evidence="13">The sequence shown here is derived from an EMBL/GenBank/DDBJ whole genome shotgun (WGS) entry which is preliminary data.</text>
</comment>